<dbReference type="InterPro" id="IPR034080">
    <property type="entry name" value="Protease_P7-like_dom"/>
</dbReference>
<proteinExistence type="inferred from homology"/>
<organism evidence="8 9">
    <name type="scientific">Aquimarina celericrescens</name>
    <dbReference type="NCBI Taxonomy" id="1964542"/>
    <lineage>
        <taxon>Bacteria</taxon>
        <taxon>Pseudomonadati</taxon>
        <taxon>Bacteroidota</taxon>
        <taxon>Flavobacteriia</taxon>
        <taxon>Flavobacteriales</taxon>
        <taxon>Flavobacteriaceae</taxon>
        <taxon>Aquimarina</taxon>
    </lineage>
</organism>
<feature type="domain" description="Peptidase S8/S53" evidence="7">
    <location>
        <begin position="74"/>
        <end position="503"/>
    </location>
</feature>
<dbReference type="InterPro" id="IPR023828">
    <property type="entry name" value="Peptidase_S8_Ser-AS"/>
</dbReference>
<evidence type="ECO:0000256" key="5">
    <source>
        <dbReference type="PROSITE-ProRule" id="PRU01240"/>
    </source>
</evidence>
<dbReference type="Gene3D" id="3.40.50.200">
    <property type="entry name" value="Peptidase S8/S53 domain"/>
    <property type="match status" value="2"/>
</dbReference>
<dbReference type="PANTHER" id="PTHR43399:SF4">
    <property type="entry name" value="CELL WALL-ASSOCIATED PROTEASE"/>
    <property type="match status" value="1"/>
</dbReference>
<evidence type="ECO:0000313" key="8">
    <source>
        <dbReference type="EMBL" id="MFD2186931.1"/>
    </source>
</evidence>
<evidence type="ECO:0000256" key="2">
    <source>
        <dbReference type="ARBA" id="ARBA00022670"/>
    </source>
</evidence>
<sequence>MKRLLLGIVLLGLWSCKTIYTFHSTNSFTVIIKKNKKVVREERKSWQHKDITIDTIPGISLDKAYADLLNTRKGDTIIVAVLDSGFDSNHEDLKPQIWTNTKEIPNNNIDDDKNGYVDDVHGWNFLGAPDGTSLIYGNYEVVRILQQGKTLFEGRISKEITPEQQADFEIYQKAKIDYNNRVKELEDDKQYLKTFLEAKEALKKYFPKEDYTREQLATIDTVGNKKLQEQIALRDHALYWGMDDDWIKYFTKDIEVLEKYSLNFEYNGRKKIVGDNPYTFDRKPYGNNNFAGDLSFETHGTNVAGVIAATRNNGKGLDGITNTVKIMPIRVIPRGDEYDKDVAMAIHYATNNGAKVINMSFGKQFSPNKEFVHKAIQYAAKHDVLLVTSAGNSSLNTDTHIFYPNDFKENPDEELTKNFISVGASSIPLNQRIFTYFTNYGKKNVDLFAPGEQIYTTKSNNEYEFADGTSIAAPIVSGIAALIRSYYPDLTAPQVKQILMQSGVSYNIEIGITQEDGTKKMVPFSELSKSGKIVNAYNALLMAERISKSKN</sequence>
<dbReference type="Pfam" id="PF00082">
    <property type="entry name" value="Peptidase_S8"/>
    <property type="match status" value="1"/>
</dbReference>
<dbReference type="InterPro" id="IPR023827">
    <property type="entry name" value="Peptidase_S8_Asp-AS"/>
</dbReference>
<evidence type="ECO:0000256" key="3">
    <source>
        <dbReference type="ARBA" id="ARBA00022801"/>
    </source>
</evidence>
<accession>A0ABW5AW69</accession>
<dbReference type="Proteomes" id="UP001597344">
    <property type="component" value="Unassembled WGS sequence"/>
</dbReference>
<evidence type="ECO:0000256" key="4">
    <source>
        <dbReference type="ARBA" id="ARBA00022825"/>
    </source>
</evidence>
<keyword evidence="3 5" id="KW-0378">Hydrolase</keyword>
<dbReference type="PROSITE" id="PS51892">
    <property type="entry name" value="SUBTILASE"/>
    <property type="match status" value="1"/>
</dbReference>
<dbReference type="InterPro" id="IPR036852">
    <property type="entry name" value="Peptidase_S8/S53_dom_sf"/>
</dbReference>
<dbReference type="RefSeq" id="WP_378319926.1">
    <property type="nucleotide sequence ID" value="NZ_JBHUHY010000006.1"/>
</dbReference>
<reference evidence="9" key="1">
    <citation type="journal article" date="2019" name="Int. J. Syst. Evol. Microbiol.">
        <title>The Global Catalogue of Microorganisms (GCM) 10K type strain sequencing project: providing services to taxonomists for standard genome sequencing and annotation.</title>
        <authorList>
            <consortium name="The Broad Institute Genomics Platform"/>
            <consortium name="The Broad Institute Genome Sequencing Center for Infectious Disease"/>
            <person name="Wu L."/>
            <person name="Ma J."/>
        </authorList>
    </citation>
    <scope>NUCLEOTIDE SEQUENCE [LARGE SCALE GENOMIC DNA]</scope>
    <source>
        <strain evidence="9">DT92</strain>
    </source>
</reference>
<dbReference type="GO" id="GO:0016787">
    <property type="term" value="F:hydrolase activity"/>
    <property type="evidence" value="ECO:0007669"/>
    <property type="project" value="UniProtKB-KW"/>
</dbReference>
<evidence type="ECO:0000313" key="9">
    <source>
        <dbReference type="Proteomes" id="UP001597344"/>
    </source>
</evidence>
<evidence type="ECO:0000256" key="1">
    <source>
        <dbReference type="ARBA" id="ARBA00011073"/>
    </source>
</evidence>
<dbReference type="PRINTS" id="PR00723">
    <property type="entry name" value="SUBTILISIN"/>
</dbReference>
<gene>
    <name evidence="8" type="ORF">ACFSJT_09015</name>
</gene>
<dbReference type="InterPro" id="IPR015500">
    <property type="entry name" value="Peptidase_S8_subtilisin-rel"/>
</dbReference>
<feature type="active site" description="Charge relay system" evidence="5">
    <location>
        <position position="470"/>
    </location>
</feature>
<dbReference type="InterPro" id="IPR022398">
    <property type="entry name" value="Peptidase_S8_His-AS"/>
</dbReference>
<dbReference type="PANTHER" id="PTHR43399">
    <property type="entry name" value="SUBTILISIN-RELATED"/>
    <property type="match status" value="1"/>
</dbReference>
<feature type="active site" description="Charge relay system" evidence="5">
    <location>
        <position position="299"/>
    </location>
</feature>
<keyword evidence="4 5" id="KW-0720">Serine protease</keyword>
<dbReference type="PROSITE" id="PS00138">
    <property type="entry name" value="SUBTILASE_SER"/>
    <property type="match status" value="1"/>
</dbReference>
<comment type="caution">
    <text evidence="8">The sequence shown here is derived from an EMBL/GenBank/DDBJ whole genome shotgun (WGS) entry which is preliminary data.</text>
</comment>
<keyword evidence="9" id="KW-1185">Reference proteome</keyword>
<name>A0ABW5AW69_9FLAO</name>
<dbReference type="SUPFAM" id="SSF52743">
    <property type="entry name" value="Subtilisin-like"/>
    <property type="match status" value="1"/>
</dbReference>
<protein>
    <submittedName>
        <fullName evidence="8">S8 family peptidase</fullName>
        <ecNumber evidence="8">3.4.-.-</ecNumber>
    </submittedName>
</protein>
<feature type="active site" description="Charge relay system" evidence="5">
    <location>
        <position position="83"/>
    </location>
</feature>
<dbReference type="EMBL" id="JBHUHY010000006">
    <property type="protein sequence ID" value="MFD2186931.1"/>
    <property type="molecule type" value="Genomic_DNA"/>
</dbReference>
<evidence type="ECO:0000259" key="7">
    <source>
        <dbReference type="Pfam" id="PF00082"/>
    </source>
</evidence>
<dbReference type="CDD" id="cd07483">
    <property type="entry name" value="Peptidases_S8_Subtilisin_Novo-like"/>
    <property type="match status" value="1"/>
</dbReference>
<evidence type="ECO:0000256" key="6">
    <source>
        <dbReference type="RuleBase" id="RU003355"/>
    </source>
</evidence>
<dbReference type="EC" id="3.4.-.-" evidence="8"/>
<keyword evidence="2 5" id="KW-0645">Protease</keyword>
<comment type="similarity">
    <text evidence="1 5 6">Belongs to the peptidase S8 family.</text>
</comment>
<dbReference type="PROSITE" id="PS00136">
    <property type="entry name" value="SUBTILASE_ASP"/>
    <property type="match status" value="1"/>
</dbReference>
<dbReference type="InterPro" id="IPR000209">
    <property type="entry name" value="Peptidase_S8/S53_dom"/>
</dbReference>
<dbReference type="InterPro" id="IPR051048">
    <property type="entry name" value="Peptidase_S8/S53_subtilisin"/>
</dbReference>
<dbReference type="PROSITE" id="PS00137">
    <property type="entry name" value="SUBTILASE_HIS"/>
    <property type="match status" value="1"/>
</dbReference>